<dbReference type="NCBIfam" id="TIGR01962">
    <property type="entry name" value="NuoD"/>
    <property type="match status" value="1"/>
</dbReference>
<evidence type="ECO:0000313" key="11">
    <source>
        <dbReference type="EMBL" id="GHM59809.1"/>
    </source>
</evidence>
<dbReference type="InterPro" id="IPR001135">
    <property type="entry name" value="NADH_Q_OxRdtase_suD"/>
</dbReference>
<evidence type="ECO:0000256" key="2">
    <source>
        <dbReference type="ARBA" id="ARBA00005769"/>
    </source>
</evidence>
<comment type="similarity">
    <text evidence="2 8 9">Belongs to the complex I 49 kDa subunit family.</text>
</comment>
<keyword evidence="8" id="KW-1003">Cell membrane</keyword>
<comment type="subcellular location">
    <subcellularLocation>
        <location evidence="8">Cell membrane</location>
        <topology evidence="8">Peripheral membrane protein</topology>
        <orientation evidence="8">Cytoplasmic side</orientation>
    </subcellularLocation>
</comment>
<keyword evidence="4 8" id="KW-0874">Quinone</keyword>
<evidence type="ECO:0000259" key="10">
    <source>
        <dbReference type="Pfam" id="PF00346"/>
    </source>
</evidence>
<comment type="function">
    <text evidence="1 8">NDH-1 shuttles electrons from NADH, via FMN and iron-sulfur (Fe-S) centers, to quinones in the respiratory chain. The immediate electron acceptor for the enzyme in this species is believed to be ubiquinone. Couples the redox reaction to proton translocation (for every two electrons transferred, four hydrogen ions are translocated across the cytoplasmic membrane), and thus conserves the redox energy in a proton gradient.</text>
</comment>
<dbReference type="InterPro" id="IPR014029">
    <property type="entry name" value="NADH_UbQ_OxRdtase_49kDa_CS"/>
</dbReference>
<evidence type="ECO:0000256" key="3">
    <source>
        <dbReference type="ARBA" id="ARBA00022448"/>
    </source>
</evidence>
<keyword evidence="8" id="KW-0472">Membrane</keyword>
<dbReference type="FunFam" id="1.10.645.10:FF:000005">
    <property type="entry name" value="NADH-quinone oxidoreductase subunit D"/>
    <property type="match status" value="1"/>
</dbReference>
<evidence type="ECO:0000256" key="7">
    <source>
        <dbReference type="ARBA" id="ARBA00023075"/>
    </source>
</evidence>
<dbReference type="Pfam" id="PF00346">
    <property type="entry name" value="Complex1_49kDa"/>
    <property type="match status" value="1"/>
</dbReference>
<dbReference type="GO" id="GO:0050136">
    <property type="term" value="F:NADH dehydrogenase (quinone) (non-electrogenic) activity"/>
    <property type="evidence" value="ECO:0007669"/>
    <property type="project" value="UniProtKB-UniRule"/>
</dbReference>
<comment type="subunit">
    <text evidence="8">NDH-1 is composed of 14 different subunits. Subunits NuoB, C, D, E, F, and G constitute the peripheral sector of the complex.</text>
</comment>
<evidence type="ECO:0000256" key="5">
    <source>
        <dbReference type="ARBA" id="ARBA00022967"/>
    </source>
</evidence>
<feature type="domain" description="NADH-quinone oxidoreductase subunit D" evidence="10">
    <location>
        <begin position="120"/>
        <end position="390"/>
    </location>
</feature>
<dbReference type="EMBL" id="BNGU01000036">
    <property type="protein sequence ID" value="GHM59809.1"/>
    <property type="molecule type" value="Genomic_DNA"/>
</dbReference>
<dbReference type="EC" id="7.1.1.-" evidence="8"/>
<dbReference type="InterPro" id="IPR029014">
    <property type="entry name" value="NiFe-Hase_large"/>
</dbReference>
<dbReference type="InterPro" id="IPR022885">
    <property type="entry name" value="NDH1_su_D/H"/>
</dbReference>
<proteinExistence type="inferred from homology"/>
<dbReference type="HAMAP" id="MF_01358">
    <property type="entry name" value="NDH1_NuoD"/>
    <property type="match status" value="1"/>
</dbReference>
<dbReference type="SUPFAM" id="SSF56762">
    <property type="entry name" value="HydB/Nqo4-like"/>
    <property type="match status" value="1"/>
</dbReference>
<dbReference type="Proteomes" id="UP000637906">
    <property type="component" value="Unassembled WGS sequence"/>
</dbReference>
<evidence type="ECO:0000256" key="1">
    <source>
        <dbReference type="ARBA" id="ARBA00002378"/>
    </source>
</evidence>
<dbReference type="GO" id="GO:0005886">
    <property type="term" value="C:plasma membrane"/>
    <property type="evidence" value="ECO:0007669"/>
    <property type="project" value="UniProtKB-SubCell"/>
</dbReference>
<reference evidence="11 12" key="1">
    <citation type="journal article" date="2021" name="Microb. Ecol.">
        <title>Candidatus Mesenet longicola: Novel Endosymbionts of Brontispa longissima that Induce Cytoplasmic Incompatibility.</title>
        <authorList>
            <person name="Takano S."/>
            <person name="Gotoh Y."/>
            <person name="Hayashi T."/>
        </authorList>
    </citation>
    <scope>NUCLEOTIDE SEQUENCE [LARGE SCALE GENOMIC DNA]</scope>
    <source>
        <strain evidence="11">L5</strain>
    </source>
</reference>
<evidence type="ECO:0000256" key="8">
    <source>
        <dbReference type="HAMAP-Rule" id="MF_01358"/>
    </source>
</evidence>
<evidence type="ECO:0000256" key="9">
    <source>
        <dbReference type="RuleBase" id="RU003685"/>
    </source>
</evidence>
<keyword evidence="6 8" id="KW-0520">NAD</keyword>
<dbReference type="GO" id="GO:0051287">
    <property type="term" value="F:NAD binding"/>
    <property type="evidence" value="ECO:0007669"/>
    <property type="project" value="InterPro"/>
</dbReference>
<name>A0A8J3MMC9_9RICK</name>
<dbReference type="PROSITE" id="PS00535">
    <property type="entry name" value="COMPLEX1_49K"/>
    <property type="match status" value="1"/>
</dbReference>
<evidence type="ECO:0000256" key="6">
    <source>
        <dbReference type="ARBA" id="ARBA00023027"/>
    </source>
</evidence>
<evidence type="ECO:0000313" key="12">
    <source>
        <dbReference type="Proteomes" id="UP000637906"/>
    </source>
</evidence>
<dbReference type="PANTHER" id="PTHR11993">
    <property type="entry name" value="NADH-UBIQUINONE OXIDOREDUCTASE 49 KDA SUBUNIT"/>
    <property type="match status" value="1"/>
</dbReference>
<evidence type="ECO:0000256" key="4">
    <source>
        <dbReference type="ARBA" id="ARBA00022719"/>
    </source>
</evidence>
<dbReference type="NCBIfam" id="NF004739">
    <property type="entry name" value="PRK06075.1"/>
    <property type="match status" value="1"/>
</dbReference>
<organism evidence="11 12">
    <name type="scientific">Candidatus Mesenet longicola</name>
    <dbReference type="NCBI Taxonomy" id="1892558"/>
    <lineage>
        <taxon>Bacteria</taxon>
        <taxon>Pseudomonadati</taxon>
        <taxon>Pseudomonadota</taxon>
        <taxon>Alphaproteobacteria</taxon>
        <taxon>Rickettsiales</taxon>
        <taxon>Anaplasmataceae</taxon>
        <taxon>Candidatus Mesenet</taxon>
    </lineage>
</organism>
<keyword evidence="3 8" id="KW-0813">Transport</keyword>
<dbReference type="PANTHER" id="PTHR11993:SF10">
    <property type="entry name" value="NADH DEHYDROGENASE [UBIQUINONE] IRON-SULFUR PROTEIN 2, MITOCHONDRIAL"/>
    <property type="match status" value="1"/>
</dbReference>
<comment type="caution">
    <text evidence="11">The sequence shown here is derived from an EMBL/GenBank/DDBJ whole genome shotgun (WGS) entry which is preliminary data.</text>
</comment>
<keyword evidence="12" id="KW-1185">Reference proteome</keyword>
<dbReference type="Gene3D" id="1.10.645.10">
    <property type="entry name" value="Cytochrome-c3 Hydrogenase, chain B"/>
    <property type="match status" value="1"/>
</dbReference>
<protein>
    <recommendedName>
        <fullName evidence="8">NADH-quinone oxidoreductase subunit D</fullName>
        <ecNumber evidence="8">7.1.1.-</ecNumber>
    </recommendedName>
    <alternativeName>
        <fullName evidence="8">NADH dehydrogenase I subunit D</fullName>
    </alternativeName>
    <alternativeName>
        <fullName evidence="8">NDH-1 subunit D</fullName>
    </alternativeName>
</protein>
<keyword evidence="5 8" id="KW-1278">Translocase</keyword>
<accession>A0A8J3MMC9</accession>
<sequence length="390" mass="44353">MPDIKSMTLNFGPQHPAAHGVLRLVLEMDGEVIERADPHIGLLHRGTEKLIEYKTYLQALPYFDRLDYVSPMSQEHAYSLCVEKLLNCEVPLRAQYLRVLFCELTRILNHLLSISSQALDVGAMTPLLWLFEEREKILNFYERASGARFHAAYIRPGGVAADIPDDLVDDIMKFIKEFPKYIDDVDDVLTENRIWKQRTVDIGVVSVEQALDLGFSGPVLRASGLPWDLRKSQPYEIYDKLDFDVPVGQNGDCYDRYLVRLEEIRQSVKLVKQCIEKLPKGPVKSDDRKISPPPRAEMKKSMEATIHHFKLYSEGYHVPQGETYTAVEAPKGEFGVYIVSDGTNKPYRCRIRAPGFAHLQALDFMARGHMLADVVAIIGSLDIVFGEIDR</sequence>
<dbReference type="GO" id="GO:0048038">
    <property type="term" value="F:quinone binding"/>
    <property type="evidence" value="ECO:0007669"/>
    <property type="project" value="UniProtKB-KW"/>
</dbReference>
<keyword evidence="7 8" id="KW-0830">Ubiquinone</keyword>
<gene>
    <name evidence="8 11" type="primary">nuoD</name>
    <name evidence="11" type="ORF">sL5_08020</name>
</gene>
<dbReference type="AlphaFoldDB" id="A0A8J3MMC9"/>
<comment type="catalytic activity">
    <reaction evidence="8">
        <text>a quinone + NADH + 5 H(+)(in) = a quinol + NAD(+) + 4 H(+)(out)</text>
        <dbReference type="Rhea" id="RHEA:57888"/>
        <dbReference type="ChEBI" id="CHEBI:15378"/>
        <dbReference type="ChEBI" id="CHEBI:24646"/>
        <dbReference type="ChEBI" id="CHEBI:57540"/>
        <dbReference type="ChEBI" id="CHEBI:57945"/>
        <dbReference type="ChEBI" id="CHEBI:132124"/>
    </reaction>
</comment>